<evidence type="ECO:0000256" key="13">
    <source>
        <dbReference type="ARBA" id="ARBA00023136"/>
    </source>
</evidence>
<comment type="catalytic activity">
    <reaction evidence="1">
        <text>ATP + protein L-histidine = ADP + protein N-phospho-L-histidine.</text>
        <dbReference type="EC" id="2.7.13.3"/>
    </reaction>
</comment>
<keyword evidence="7" id="KW-0808">Transferase</keyword>
<feature type="domain" description="PAC" evidence="16">
    <location>
        <begin position="484"/>
        <end position="535"/>
    </location>
</feature>
<dbReference type="CDD" id="cd00130">
    <property type="entry name" value="PAS"/>
    <property type="match status" value="3"/>
</dbReference>
<keyword evidence="12" id="KW-1133">Transmembrane helix</keyword>
<evidence type="ECO:0000256" key="14">
    <source>
        <dbReference type="SAM" id="Coils"/>
    </source>
</evidence>
<dbReference type="SMART" id="SM00086">
    <property type="entry name" value="PAC"/>
    <property type="match status" value="4"/>
</dbReference>
<feature type="domain" description="PAS" evidence="15">
    <location>
        <begin position="282"/>
        <end position="356"/>
    </location>
</feature>
<dbReference type="PANTHER" id="PTHR43304">
    <property type="entry name" value="PHYTOCHROME-LIKE PROTEIN CPH1"/>
    <property type="match status" value="1"/>
</dbReference>
<keyword evidence="8" id="KW-0812">Transmembrane</keyword>
<evidence type="ECO:0000256" key="2">
    <source>
        <dbReference type="ARBA" id="ARBA00004429"/>
    </source>
</evidence>
<evidence type="ECO:0000256" key="1">
    <source>
        <dbReference type="ARBA" id="ARBA00000085"/>
    </source>
</evidence>
<feature type="domain" description="PAS" evidence="15">
    <location>
        <begin position="410"/>
        <end position="481"/>
    </location>
</feature>
<organism evidence="17 18">
    <name type="scientific">Gloeocapsopsis dulcis AAB1 = 1H9</name>
    <dbReference type="NCBI Taxonomy" id="1433147"/>
    <lineage>
        <taxon>Bacteria</taxon>
        <taxon>Bacillati</taxon>
        <taxon>Cyanobacteriota</taxon>
        <taxon>Cyanophyceae</taxon>
        <taxon>Oscillatoriophycideae</taxon>
        <taxon>Chroococcales</taxon>
        <taxon>Chroococcaceae</taxon>
        <taxon>Gloeocapsopsis</taxon>
        <taxon>Gloeocapsopsis dulcis</taxon>
    </lineage>
</organism>
<evidence type="ECO:0000256" key="8">
    <source>
        <dbReference type="ARBA" id="ARBA00022692"/>
    </source>
</evidence>
<keyword evidence="13" id="KW-0472">Membrane</keyword>
<evidence type="ECO:0000259" key="15">
    <source>
        <dbReference type="PROSITE" id="PS50112"/>
    </source>
</evidence>
<evidence type="ECO:0000256" key="9">
    <source>
        <dbReference type="ARBA" id="ARBA00022737"/>
    </source>
</evidence>
<keyword evidence="6" id="KW-0597">Phosphoprotein</keyword>
<feature type="domain" description="PAC" evidence="16">
    <location>
        <begin position="357"/>
        <end position="409"/>
    </location>
</feature>
<evidence type="ECO:0000256" key="12">
    <source>
        <dbReference type="ARBA" id="ARBA00022989"/>
    </source>
</evidence>
<dbReference type="GO" id="GO:0004673">
    <property type="term" value="F:protein histidine kinase activity"/>
    <property type="evidence" value="ECO:0007669"/>
    <property type="project" value="UniProtKB-EC"/>
</dbReference>
<name>A0A6N8FT50_9CHRO</name>
<dbReference type="NCBIfam" id="TIGR00229">
    <property type="entry name" value="sensory_box"/>
    <property type="match status" value="4"/>
</dbReference>
<accession>A0A6N8FT50</accession>
<dbReference type="EMBL" id="NAPY01000005">
    <property type="protein sequence ID" value="MUL35742.1"/>
    <property type="molecule type" value="Genomic_DNA"/>
</dbReference>
<keyword evidence="14" id="KW-0175">Coiled coil</keyword>
<evidence type="ECO:0000256" key="7">
    <source>
        <dbReference type="ARBA" id="ARBA00022679"/>
    </source>
</evidence>
<reference evidence="17 18" key="1">
    <citation type="journal article" date="2019" name="Front. Microbiol.">
        <title>Genomic Features for Desiccation Tolerance and Sugar Biosynthesis in the Extremophile Gloeocapsopsis sp. UTEX B3054.</title>
        <authorList>
            <person name="Urrejola C."/>
            <person name="Alcorta J."/>
            <person name="Salas L."/>
            <person name="Vasquez M."/>
            <person name="Polz M.F."/>
            <person name="Vicuna R."/>
            <person name="Diez B."/>
        </authorList>
    </citation>
    <scope>NUCLEOTIDE SEQUENCE [LARGE SCALE GENOMIC DNA]</scope>
    <source>
        <strain evidence="17 18">1H9</strain>
    </source>
</reference>
<evidence type="ECO:0000256" key="4">
    <source>
        <dbReference type="ARBA" id="ARBA00022475"/>
    </source>
</evidence>
<gene>
    <name evidence="17" type="ORF">BWI75_05100</name>
</gene>
<dbReference type="InterPro" id="IPR035965">
    <property type="entry name" value="PAS-like_dom_sf"/>
</dbReference>
<dbReference type="SUPFAM" id="SSF55785">
    <property type="entry name" value="PYP-like sensor domain (PAS domain)"/>
    <property type="match status" value="4"/>
</dbReference>
<feature type="domain" description="PAS" evidence="15">
    <location>
        <begin position="146"/>
        <end position="216"/>
    </location>
</feature>
<evidence type="ECO:0000256" key="3">
    <source>
        <dbReference type="ARBA" id="ARBA00012438"/>
    </source>
</evidence>
<dbReference type="EC" id="2.7.13.3" evidence="3"/>
<dbReference type="PROSITE" id="PS50112">
    <property type="entry name" value="PAS"/>
    <property type="match status" value="3"/>
</dbReference>
<dbReference type="GO" id="GO:0005886">
    <property type="term" value="C:plasma membrane"/>
    <property type="evidence" value="ECO:0007669"/>
    <property type="project" value="UniProtKB-SubCell"/>
</dbReference>
<dbReference type="Proteomes" id="UP000441797">
    <property type="component" value="Unassembled WGS sequence"/>
</dbReference>
<keyword evidence="11" id="KW-0418">Kinase</keyword>
<proteinExistence type="predicted"/>
<evidence type="ECO:0000256" key="5">
    <source>
        <dbReference type="ARBA" id="ARBA00022519"/>
    </source>
</evidence>
<dbReference type="InterPro" id="IPR013656">
    <property type="entry name" value="PAS_4"/>
</dbReference>
<dbReference type="RefSeq" id="WP_105218518.1">
    <property type="nucleotide sequence ID" value="NZ_CAWNSU010000117.1"/>
</dbReference>
<dbReference type="InterPro" id="IPR013655">
    <property type="entry name" value="PAS_fold_3"/>
</dbReference>
<evidence type="ECO:0000313" key="17">
    <source>
        <dbReference type="EMBL" id="MUL35742.1"/>
    </source>
</evidence>
<dbReference type="FunFam" id="2.10.70.100:FF:000001">
    <property type="entry name" value="Sensory transduction histidine kinase"/>
    <property type="match status" value="1"/>
</dbReference>
<dbReference type="GO" id="GO:0006355">
    <property type="term" value="P:regulation of DNA-templated transcription"/>
    <property type="evidence" value="ECO:0007669"/>
    <property type="project" value="InterPro"/>
</dbReference>
<evidence type="ECO:0000256" key="11">
    <source>
        <dbReference type="ARBA" id="ARBA00022777"/>
    </source>
</evidence>
<protein>
    <recommendedName>
        <fullName evidence="3">histidine kinase</fullName>
        <ecNumber evidence="3">2.7.13.3</ecNumber>
    </recommendedName>
</protein>
<comment type="subcellular location">
    <subcellularLocation>
        <location evidence="2">Cell inner membrane</location>
        <topology evidence="2">Multi-pass membrane protein</topology>
    </subcellularLocation>
</comment>
<dbReference type="Pfam" id="PF13426">
    <property type="entry name" value="PAS_9"/>
    <property type="match status" value="1"/>
</dbReference>
<dbReference type="InterPro" id="IPR001610">
    <property type="entry name" value="PAC"/>
</dbReference>
<dbReference type="GO" id="GO:0000166">
    <property type="term" value="F:nucleotide binding"/>
    <property type="evidence" value="ECO:0007669"/>
    <property type="project" value="UniProtKB-KW"/>
</dbReference>
<dbReference type="InterPro" id="IPR000700">
    <property type="entry name" value="PAS-assoc_C"/>
</dbReference>
<dbReference type="PANTHER" id="PTHR43304:SF1">
    <property type="entry name" value="PAC DOMAIN-CONTAINING PROTEIN"/>
    <property type="match status" value="1"/>
</dbReference>
<dbReference type="Pfam" id="PF08448">
    <property type="entry name" value="PAS_4"/>
    <property type="match status" value="1"/>
</dbReference>
<keyword evidence="5" id="KW-0997">Cell inner membrane</keyword>
<dbReference type="InterPro" id="IPR013767">
    <property type="entry name" value="PAS_fold"/>
</dbReference>
<keyword evidence="10" id="KW-0547">Nucleotide-binding</keyword>
<dbReference type="Gene3D" id="3.30.450.20">
    <property type="entry name" value="PAS domain"/>
    <property type="match status" value="4"/>
</dbReference>
<evidence type="ECO:0000256" key="10">
    <source>
        <dbReference type="ARBA" id="ARBA00022741"/>
    </source>
</evidence>
<evidence type="ECO:0000313" key="18">
    <source>
        <dbReference type="Proteomes" id="UP000441797"/>
    </source>
</evidence>
<sequence>MSEDGALLEGNPAFLRLLGVDAIAPATQTLEPYFQPEDYAQLLSQLQQNGQIRDREFQLHRVDGNTIWVQVSKTFNTIDGVTVIDGLMEDISKVKQRETECQEALEELAVAEEELKTQNEELARQNEDLSQQKEALVVARQTVEAERQRYQELFEFAPDSYLVTDAAATILEANRAAASMLGVQSHLLIGLPFLNFVADSDRQELVAKINEPRSGDWVREWEVRIVRQWDRRPIDVILTVAVVRDCAFLNAGGDRKGQFVALRWLIRDITQRKQALTALQASETRFRQLAESIEDVFWMCDPQQARSLYVSSAYEKIWGRSCASLKANWQEWIDTIYPDDRERVREAFFTNILRGKYDEEYRIVRPDGTVRWVRDRGYPVKNDAGEIQCVNGIAEDITERKQIAAELHRREQEFRALVENSLDIISRFNLELRHLYVNPAIEQATGIPQAHFLGKTNAELGFATETATAWDNSLREVLTTRQCSFLEFDFSSPDGTRSYQSRIAPEFAQDSSAQSLLAISRDVTEYKLAEKALRERSERLKLLSETASALLSTEQPLALMNDLFEKLAAQLDLHFYFNFLVDERDRQQMWFCCKN</sequence>
<dbReference type="AlphaFoldDB" id="A0A6N8FT50"/>
<dbReference type="OrthoDB" id="459598at2"/>
<keyword evidence="9" id="KW-0677">Repeat</keyword>
<dbReference type="SMART" id="SM00091">
    <property type="entry name" value="PAS"/>
    <property type="match status" value="3"/>
</dbReference>
<dbReference type="PROSITE" id="PS50113">
    <property type="entry name" value="PAC"/>
    <property type="match status" value="4"/>
</dbReference>
<keyword evidence="18" id="KW-1185">Reference proteome</keyword>
<dbReference type="Pfam" id="PF00989">
    <property type="entry name" value="PAS"/>
    <property type="match status" value="1"/>
</dbReference>
<dbReference type="Pfam" id="PF08447">
    <property type="entry name" value="PAS_3"/>
    <property type="match status" value="1"/>
</dbReference>
<dbReference type="InterPro" id="IPR000014">
    <property type="entry name" value="PAS"/>
</dbReference>
<comment type="caution">
    <text evidence="17">The sequence shown here is derived from an EMBL/GenBank/DDBJ whole genome shotgun (WGS) entry which is preliminary data.</text>
</comment>
<keyword evidence="4" id="KW-1003">Cell membrane</keyword>
<feature type="domain" description="PAC" evidence="16">
    <location>
        <begin position="219"/>
        <end position="281"/>
    </location>
</feature>
<dbReference type="InterPro" id="IPR052162">
    <property type="entry name" value="Sensor_kinase/Photoreceptor"/>
</dbReference>
<feature type="coiled-coil region" evidence="14">
    <location>
        <begin position="94"/>
        <end position="146"/>
    </location>
</feature>
<evidence type="ECO:0000259" key="16">
    <source>
        <dbReference type="PROSITE" id="PS50113"/>
    </source>
</evidence>
<feature type="domain" description="PAC" evidence="16">
    <location>
        <begin position="53"/>
        <end position="103"/>
    </location>
</feature>
<evidence type="ECO:0000256" key="6">
    <source>
        <dbReference type="ARBA" id="ARBA00022553"/>
    </source>
</evidence>